<dbReference type="InterPro" id="IPR043133">
    <property type="entry name" value="GTP-CH-I_C/QueF"/>
</dbReference>
<dbReference type="Gene3D" id="1.10.286.10">
    <property type="match status" value="1"/>
</dbReference>
<dbReference type="Pfam" id="PF01227">
    <property type="entry name" value="GTP_cyclohydroI"/>
    <property type="match status" value="1"/>
</dbReference>
<evidence type="ECO:0000256" key="3">
    <source>
        <dbReference type="ARBA" id="ARBA00022563"/>
    </source>
</evidence>
<keyword evidence="5" id="KW-0479">Metal-binding</keyword>
<feature type="binding site" evidence="5">
    <location>
        <position position="90"/>
    </location>
    <ligand>
        <name>Zn(2+)</name>
        <dbReference type="ChEBI" id="CHEBI:29105"/>
    </ligand>
</feature>
<dbReference type="GO" id="GO:0006729">
    <property type="term" value="P:tetrahydrobiopterin biosynthetic process"/>
    <property type="evidence" value="ECO:0007669"/>
    <property type="project" value="TreeGrafter"/>
</dbReference>
<evidence type="ECO:0000256" key="5">
    <source>
        <dbReference type="HAMAP-Rule" id="MF_00223"/>
    </source>
</evidence>
<dbReference type="SUPFAM" id="SSF55620">
    <property type="entry name" value="Tetrahydrobiopterin biosynthesis enzymes-like"/>
    <property type="match status" value="1"/>
</dbReference>
<dbReference type="PANTHER" id="PTHR11109:SF7">
    <property type="entry name" value="GTP CYCLOHYDROLASE 1"/>
    <property type="match status" value="1"/>
</dbReference>
<dbReference type="RefSeq" id="WP_183590466.1">
    <property type="nucleotide sequence ID" value="NZ_JACHWR010000001.1"/>
</dbReference>
<dbReference type="EC" id="3.5.4.16" evidence="5"/>
<accession>A0A7W4VRM5</accession>
<dbReference type="PANTHER" id="PTHR11109">
    <property type="entry name" value="GTP CYCLOHYDROLASE I"/>
    <property type="match status" value="1"/>
</dbReference>
<dbReference type="GO" id="GO:0005525">
    <property type="term" value="F:GTP binding"/>
    <property type="evidence" value="ECO:0007669"/>
    <property type="project" value="UniProtKB-KW"/>
</dbReference>
<keyword evidence="8" id="KW-1185">Reference proteome</keyword>
<dbReference type="GO" id="GO:0046654">
    <property type="term" value="P:tetrahydrofolate biosynthetic process"/>
    <property type="evidence" value="ECO:0007669"/>
    <property type="project" value="UniProtKB-UniRule"/>
</dbReference>
<dbReference type="GO" id="GO:0008270">
    <property type="term" value="F:zinc ion binding"/>
    <property type="evidence" value="ECO:0007669"/>
    <property type="project" value="UniProtKB-UniRule"/>
</dbReference>
<reference evidence="7 8" key="1">
    <citation type="submission" date="2020-08" db="EMBL/GenBank/DDBJ databases">
        <title>Sequencing the genomes of 1000 actinobacteria strains.</title>
        <authorList>
            <person name="Klenk H.-P."/>
        </authorList>
    </citation>
    <scope>NUCLEOTIDE SEQUENCE [LARGE SCALE GENOMIC DNA]</scope>
    <source>
        <strain evidence="7 8">DSM 105498</strain>
    </source>
</reference>
<organism evidence="7 8">
    <name type="scientific">Nocardioides soli</name>
    <dbReference type="NCBI Taxonomy" id="1036020"/>
    <lineage>
        <taxon>Bacteria</taxon>
        <taxon>Bacillati</taxon>
        <taxon>Actinomycetota</taxon>
        <taxon>Actinomycetes</taxon>
        <taxon>Propionibacteriales</taxon>
        <taxon>Nocardioidaceae</taxon>
        <taxon>Nocardioides</taxon>
    </lineage>
</organism>
<dbReference type="NCBIfam" id="NF006825">
    <property type="entry name" value="PRK09347.1-2"/>
    <property type="match status" value="1"/>
</dbReference>
<evidence type="ECO:0000313" key="8">
    <source>
        <dbReference type="Proteomes" id="UP000589626"/>
    </source>
</evidence>
<keyword evidence="3 5" id="KW-0554">One-carbon metabolism</keyword>
<gene>
    <name evidence="5" type="primary">folE</name>
    <name evidence="7" type="ORF">FHU40_000234</name>
</gene>
<dbReference type="Gene3D" id="3.30.1130.10">
    <property type="match status" value="1"/>
</dbReference>
<sequence length="206" mass="22484">MTQAAQDLARWRVEHHPRVDVHAAEAAAVDLLRSLGLDLADESLAATPGRMARALAEMLSPTAFEMTTFPNDEGYDELVLVRDLPVRSMCEHHMLPFVGVAHVGYLPGDRIVGLSKLGRVVDHHARGVQTQERLTQRVARHLEEALAPSGVGVVIEAEHLCMTLRGVRAPGATTVTSALLGRLREEPASRAEFLALTRTRPTAPDR</sequence>
<dbReference type="InterPro" id="IPR020602">
    <property type="entry name" value="GTP_CycHdrlase_I_dom"/>
</dbReference>
<evidence type="ECO:0000256" key="2">
    <source>
        <dbReference type="ARBA" id="ARBA00005080"/>
    </source>
</evidence>
<dbReference type="GO" id="GO:0003934">
    <property type="term" value="F:GTP cyclohydrolase I activity"/>
    <property type="evidence" value="ECO:0007669"/>
    <property type="project" value="UniProtKB-UniRule"/>
</dbReference>
<comment type="subunit">
    <text evidence="5">Homopolymer.</text>
</comment>
<name>A0A7W4VRM5_9ACTN</name>
<feature type="binding site" evidence="5">
    <location>
        <position position="93"/>
    </location>
    <ligand>
        <name>Zn(2+)</name>
        <dbReference type="ChEBI" id="CHEBI:29105"/>
    </ligand>
</feature>
<comment type="catalytic activity">
    <reaction evidence="1 5">
        <text>GTP + H2O = 7,8-dihydroneopterin 3'-triphosphate + formate + H(+)</text>
        <dbReference type="Rhea" id="RHEA:17473"/>
        <dbReference type="ChEBI" id="CHEBI:15377"/>
        <dbReference type="ChEBI" id="CHEBI:15378"/>
        <dbReference type="ChEBI" id="CHEBI:15740"/>
        <dbReference type="ChEBI" id="CHEBI:37565"/>
        <dbReference type="ChEBI" id="CHEBI:58462"/>
        <dbReference type="EC" id="3.5.4.16"/>
    </reaction>
</comment>
<keyword evidence="5" id="KW-0342">GTP-binding</keyword>
<dbReference type="Proteomes" id="UP000589626">
    <property type="component" value="Unassembled WGS sequence"/>
</dbReference>
<comment type="similarity">
    <text evidence="5">Belongs to the GTP cyclohydrolase I family.</text>
</comment>
<dbReference type="NCBIfam" id="TIGR00063">
    <property type="entry name" value="folE"/>
    <property type="match status" value="1"/>
</dbReference>
<evidence type="ECO:0000313" key="7">
    <source>
        <dbReference type="EMBL" id="MBB3040433.1"/>
    </source>
</evidence>
<dbReference type="UniPathway" id="UPA00848">
    <property type="reaction ID" value="UER00151"/>
</dbReference>
<dbReference type="GO" id="GO:0005737">
    <property type="term" value="C:cytoplasm"/>
    <property type="evidence" value="ECO:0007669"/>
    <property type="project" value="TreeGrafter"/>
</dbReference>
<dbReference type="PROSITE" id="PS00859">
    <property type="entry name" value="GTP_CYCLOHYDROL_1_1"/>
    <property type="match status" value="1"/>
</dbReference>
<dbReference type="GO" id="GO:0006730">
    <property type="term" value="P:one-carbon metabolic process"/>
    <property type="evidence" value="ECO:0007669"/>
    <property type="project" value="UniProtKB-UniRule"/>
</dbReference>
<dbReference type="NCBIfam" id="NF006826">
    <property type="entry name" value="PRK09347.1-3"/>
    <property type="match status" value="1"/>
</dbReference>
<feature type="domain" description="GTP cyclohydrolase I" evidence="6">
    <location>
        <begin position="25"/>
        <end position="197"/>
    </location>
</feature>
<comment type="caution">
    <text evidence="7">The sequence shown here is derived from an EMBL/GenBank/DDBJ whole genome shotgun (WGS) entry which is preliminary data.</text>
</comment>
<dbReference type="InterPro" id="IPR018234">
    <property type="entry name" value="GTP_CycHdrlase_I_CS"/>
</dbReference>
<evidence type="ECO:0000256" key="4">
    <source>
        <dbReference type="ARBA" id="ARBA00022801"/>
    </source>
</evidence>
<dbReference type="AlphaFoldDB" id="A0A7W4VRM5"/>
<evidence type="ECO:0000256" key="1">
    <source>
        <dbReference type="ARBA" id="ARBA00001052"/>
    </source>
</evidence>
<protein>
    <recommendedName>
        <fullName evidence="5">GTP cyclohydrolase 1</fullName>
        <ecNumber evidence="5">3.5.4.16</ecNumber>
    </recommendedName>
    <alternativeName>
        <fullName evidence="5">GTP cyclohydrolase I</fullName>
        <shortName evidence="5">GTP-CH-I</shortName>
    </alternativeName>
</protein>
<keyword evidence="5" id="KW-0547">Nucleotide-binding</keyword>
<comment type="pathway">
    <text evidence="2 5">Cofactor biosynthesis; 7,8-dihydroneopterin triphosphate biosynthesis; 7,8-dihydroneopterin triphosphate from GTP: step 1/1.</text>
</comment>
<dbReference type="FunFam" id="3.30.1130.10:FF:000001">
    <property type="entry name" value="GTP cyclohydrolase 1"/>
    <property type="match status" value="1"/>
</dbReference>
<dbReference type="InterPro" id="IPR001474">
    <property type="entry name" value="GTP_CycHdrlase_I"/>
</dbReference>
<feature type="binding site" evidence="5">
    <location>
        <position position="161"/>
    </location>
    <ligand>
        <name>Zn(2+)</name>
        <dbReference type="ChEBI" id="CHEBI:29105"/>
    </ligand>
</feature>
<proteinExistence type="inferred from homology"/>
<keyword evidence="5" id="KW-0862">Zinc</keyword>
<dbReference type="InterPro" id="IPR043134">
    <property type="entry name" value="GTP-CH-I_N"/>
</dbReference>
<dbReference type="EMBL" id="JACHWR010000001">
    <property type="protein sequence ID" value="MBB3040433.1"/>
    <property type="molecule type" value="Genomic_DNA"/>
</dbReference>
<keyword evidence="4 5" id="KW-0378">Hydrolase</keyword>
<dbReference type="HAMAP" id="MF_00223">
    <property type="entry name" value="FolE"/>
    <property type="match status" value="1"/>
</dbReference>
<evidence type="ECO:0000259" key="6">
    <source>
        <dbReference type="Pfam" id="PF01227"/>
    </source>
</evidence>